<evidence type="ECO:0000313" key="3">
    <source>
        <dbReference type="Proteomes" id="UP000015354"/>
    </source>
</evidence>
<comment type="caution">
    <text evidence="2">The sequence shown here is derived from an EMBL/GenBank/DDBJ whole genome shotgun (WGS) entry which is preliminary data.</text>
</comment>
<keyword evidence="3" id="KW-1185">Reference proteome</keyword>
<proteinExistence type="predicted"/>
<dbReference type="EMBL" id="ATMH01008509">
    <property type="protein sequence ID" value="EPY21744.1"/>
    <property type="molecule type" value="Genomic_DNA"/>
</dbReference>
<feature type="region of interest" description="Disordered" evidence="1">
    <location>
        <begin position="1"/>
        <end position="29"/>
    </location>
</feature>
<reference evidence="2 3" key="1">
    <citation type="journal article" date="2013" name="PLoS ONE">
        <title>Predicting the Proteins of Angomonas deanei, Strigomonas culicis and Their Respective Endosymbionts Reveals New Aspects of the Trypanosomatidae Family.</title>
        <authorList>
            <person name="Motta M.C."/>
            <person name="Martins A.C."/>
            <person name="de Souza S.S."/>
            <person name="Catta-Preta C.M."/>
            <person name="Silva R."/>
            <person name="Klein C.C."/>
            <person name="de Almeida L.G."/>
            <person name="de Lima Cunha O."/>
            <person name="Ciapina L.P."/>
            <person name="Brocchi M."/>
            <person name="Colabardini A.C."/>
            <person name="de Araujo Lima B."/>
            <person name="Machado C.R."/>
            <person name="de Almeida Soares C.M."/>
            <person name="Probst C.M."/>
            <person name="de Menezes C.B."/>
            <person name="Thompson C.E."/>
            <person name="Bartholomeu D.C."/>
            <person name="Gradia D.F."/>
            <person name="Pavoni D.P."/>
            <person name="Grisard E.C."/>
            <person name="Fantinatti-Garboggini F."/>
            <person name="Marchini F.K."/>
            <person name="Rodrigues-Luiz G.F."/>
            <person name="Wagner G."/>
            <person name="Goldman G.H."/>
            <person name="Fietto J.L."/>
            <person name="Elias M.C."/>
            <person name="Goldman M.H."/>
            <person name="Sagot M.F."/>
            <person name="Pereira M."/>
            <person name="Stoco P.H."/>
            <person name="de Mendonca-Neto R.P."/>
            <person name="Teixeira S.M."/>
            <person name="Maciel T.E."/>
            <person name="de Oliveira Mendes T.A."/>
            <person name="Urmenyi T.P."/>
            <person name="de Souza W."/>
            <person name="Schenkman S."/>
            <person name="de Vasconcelos A.T."/>
        </authorList>
    </citation>
    <scope>NUCLEOTIDE SEQUENCE [LARGE SCALE GENOMIC DNA]</scope>
</reference>
<dbReference type="AlphaFoldDB" id="S9TYU3"/>
<gene>
    <name evidence="2" type="ORF">STCU_08509</name>
</gene>
<organism evidence="2 3">
    <name type="scientific">Strigomonas culicis</name>
    <dbReference type="NCBI Taxonomy" id="28005"/>
    <lineage>
        <taxon>Eukaryota</taxon>
        <taxon>Discoba</taxon>
        <taxon>Euglenozoa</taxon>
        <taxon>Kinetoplastea</taxon>
        <taxon>Metakinetoplastina</taxon>
        <taxon>Trypanosomatida</taxon>
        <taxon>Trypanosomatidae</taxon>
        <taxon>Strigomonadinae</taxon>
        <taxon>Strigomonas</taxon>
    </lineage>
</organism>
<evidence type="ECO:0000313" key="2">
    <source>
        <dbReference type="EMBL" id="EPY21744.1"/>
    </source>
</evidence>
<accession>S9TYU3</accession>
<feature type="compositionally biased region" description="Basic and acidic residues" evidence="1">
    <location>
        <begin position="20"/>
        <end position="29"/>
    </location>
</feature>
<dbReference type="Proteomes" id="UP000015354">
    <property type="component" value="Unassembled WGS sequence"/>
</dbReference>
<name>S9TYU3_9TRYP</name>
<sequence length="249" mass="28397">MPVLEGKKGGKAKSKKAKAPKIEPDPDAAYKEDLNTKFYIPRRQRERENENYLQRVNEAIKACELTGPVSDSVPLIKIPYIVRALSLIATSDQIKQICSMVQTQEVSEIQNDSNRSFVADKGKLRKVLIEVLKTRILEYNPQVLQFPHPEFPNRVSSILYKVEEARIEACFTTLWKACGSMYTTEDHEASARCLATNEIQKIALDSPELLTGEEDLSKEEIDDFIFTFQSTESNVIREDTFLMMMLNVE</sequence>
<feature type="compositionally biased region" description="Basic residues" evidence="1">
    <location>
        <begin position="9"/>
        <end position="19"/>
    </location>
</feature>
<protein>
    <submittedName>
        <fullName evidence="2">Uncharacterized protein</fullName>
    </submittedName>
</protein>
<dbReference type="OrthoDB" id="262579at2759"/>
<evidence type="ECO:0000256" key="1">
    <source>
        <dbReference type="SAM" id="MobiDB-lite"/>
    </source>
</evidence>